<proteinExistence type="predicted"/>
<keyword evidence="3" id="KW-1185">Reference proteome</keyword>
<name>A0A1E5KWF7_9ENTE</name>
<evidence type="ECO:0000313" key="3">
    <source>
        <dbReference type="Proteomes" id="UP000095256"/>
    </source>
</evidence>
<gene>
    <name evidence="2" type="ORF">BCR26_14200</name>
</gene>
<protein>
    <submittedName>
        <fullName evidence="2">Uncharacterized protein</fullName>
    </submittedName>
</protein>
<dbReference type="AlphaFoldDB" id="A0A1E5KWF7"/>
<evidence type="ECO:0000313" key="2">
    <source>
        <dbReference type="EMBL" id="OEH82148.1"/>
    </source>
</evidence>
<dbReference type="Proteomes" id="UP000095256">
    <property type="component" value="Unassembled WGS sequence"/>
</dbReference>
<feature type="transmembrane region" description="Helical" evidence="1">
    <location>
        <begin position="41"/>
        <end position="61"/>
    </location>
</feature>
<reference evidence="2 3" key="1">
    <citation type="submission" date="2016-09" db="EMBL/GenBank/DDBJ databases">
        <authorList>
            <person name="Capua I."/>
            <person name="De Benedictis P."/>
            <person name="Joannis T."/>
            <person name="Lombin L.H."/>
            <person name="Cattoli G."/>
        </authorList>
    </citation>
    <scope>NUCLEOTIDE SEQUENCE [LARGE SCALE GENOMIC DNA]</scope>
    <source>
        <strain evidence="2 3">LMG 25899</strain>
    </source>
</reference>
<organism evidence="2 3">
    <name type="scientific">Enterococcus rivorum</name>
    <dbReference type="NCBI Taxonomy" id="762845"/>
    <lineage>
        <taxon>Bacteria</taxon>
        <taxon>Bacillati</taxon>
        <taxon>Bacillota</taxon>
        <taxon>Bacilli</taxon>
        <taxon>Lactobacillales</taxon>
        <taxon>Enterococcaceae</taxon>
        <taxon>Enterococcus</taxon>
    </lineage>
</organism>
<keyword evidence="1" id="KW-0812">Transmembrane</keyword>
<sequence length="106" mass="12504">MKNVSRQIGISVATLYGEKQHRRLLKKYRGRNTKCEKMRRNLNFMAGLLVLAIFCSYNYSIRIYVSRFISNKISSKSSGICLYYIYWFYSLSNARGMEAKRKYDDG</sequence>
<feature type="transmembrane region" description="Helical" evidence="1">
    <location>
        <begin position="73"/>
        <end position="92"/>
    </location>
</feature>
<evidence type="ECO:0000256" key="1">
    <source>
        <dbReference type="SAM" id="Phobius"/>
    </source>
</evidence>
<comment type="caution">
    <text evidence="2">The sequence shown here is derived from an EMBL/GenBank/DDBJ whole genome shotgun (WGS) entry which is preliminary data.</text>
</comment>
<keyword evidence="1" id="KW-0472">Membrane</keyword>
<accession>A0A1E5KWF7</accession>
<dbReference type="EMBL" id="MIEK01000027">
    <property type="protein sequence ID" value="OEH82148.1"/>
    <property type="molecule type" value="Genomic_DNA"/>
</dbReference>
<keyword evidence="1" id="KW-1133">Transmembrane helix</keyword>